<keyword evidence="1" id="KW-1133">Transmembrane helix</keyword>
<keyword evidence="1" id="KW-0812">Transmembrane</keyword>
<keyword evidence="2" id="KW-1185">Reference proteome</keyword>
<keyword evidence="1" id="KW-0472">Membrane</keyword>
<evidence type="ECO:0000313" key="3">
    <source>
        <dbReference type="WBParaSite" id="PTRK_0001627400.1"/>
    </source>
</evidence>
<name>A0A0N5A3S0_PARTI</name>
<reference evidence="3" key="1">
    <citation type="submission" date="2017-02" db="UniProtKB">
        <authorList>
            <consortium name="WormBaseParasite"/>
        </authorList>
    </citation>
    <scope>IDENTIFICATION</scope>
</reference>
<feature type="transmembrane region" description="Helical" evidence="1">
    <location>
        <begin position="370"/>
        <end position="393"/>
    </location>
</feature>
<sequence>MDRTRVTLRIQSESMSSTSRDVLKDYIQQLEREDVLKILIPFKHGLLHEKTKLYIDITKISLDYVVIPISVEEFLNFAGEEWKQWFHSANNESDKTINLFSDSSLSNILTKKNITFLGESHDDSDCDNISMDLPPTDFIKEYVIKMPLHKKRYLLECAKNGLITDTSLINIPNINGSNSVEVQFKKILAIIISENEYISNQRNNRHWIYKFLYSSHFSSSNFSASNRLECELRKIQIARQHMSIWYTIVFALMTLITFSSHIWSTVTNYEQMQNLFSITIGILVVTSALISALVYLVCYMVAFLFCTENTLKEKGLSDHIPVNPSSIYNYFSELHHYKTRIKITKIIQFIFLWYTMGLSVFAHVNELNIYPALVCVLSNGFGLTLFSRISIFFRECRSSSDGKILHAR</sequence>
<evidence type="ECO:0000313" key="2">
    <source>
        <dbReference type="Proteomes" id="UP000038045"/>
    </source>
</evidence>
<dbReference type="STRING" id="131310.A0A0N5A3S0"/>
<dbReference type="AlphaFoldDB" id="A0A0N5A3S0"/>
<evidence type="ECO:0000256" key="1">
    <source>
        <dbReference type="SAM" id="Phobius"/>
    </source>
</evidence>
<dbReference type="Proteomes" id="UP000038045">
    <property type="component" value="Unplaced"/>
</dbReference>
<accession>A0A0N5A3S0</accession>
<feature type="transmembrane region" description="Helical" evidence="1">
    <location>
        <begin position="243"/>
        <end position="263"/>
    </location>
</feature>
<feature type="transmembrane region" description="Helical" evidence="1">
    <location>
        <begin position="346"/>
        <end position="364"/>
    </location>
</feature>
<feature type="transmembrane region" description="Helical" evidence="1">
    <location>
        <begin position="275"/>
        <end position="306"/>
    </location>
</feature>
<proteinExistence type="predicted"/>
<protein>
    <submittedName>
        <fullName evidence="3">Anoctamin</fullName>
    </submittedName>
</protein>
<organism evidence="2 3">
    <name type="scientific">Parastrongyloides trichosuri</name>
    <name type="common">Possum-specific nematode worm</name>
    <dbReference type="NCBI Taxonomy" id="131310"/>
    <lineage>
        <taxon>Eukaryota</taxon>
        <taxon>Metazoa</taxon>
        <taxon>Ecdysozoa</taxon>
        <taxon>Nematoda</taxon>
        <taxon>Chromadorea</taxon>
        <taxon>Rhabditida</taxon>
        <taxon>Tylenchina</taxon>
        <taxon>Panagrolaimomorpha</taxon>
        <taxon>Strongyloidoidea</taxon>
        <taxon>Strongyloididae</taxon>
        <taxon>Parastrongyloides</taxon>
    </lineage>
</organism>
<dbReference type="WBParaSite" id="PTRK_0001627400.1">
    <property type="protein sequence ID" value="PTRK_0001627400.1"/>
    <property type="gene ID" value="PTRK_0001627400"/>
</dbReference>